<organism evidence="3 4">
    <name type="scientific">Capnocytophaga bilenii</name>
    <dbReference type="NCBI Taxonomy" id="2819369"/>
    <lineage>
        <taxon>Bacteria</taxon>
        <taxon>Pseudomonadati</taxon>
        <taxon>Bacteroidota</taxon>
        <taxon>Flavobacteriia</taxon>
        <taxon>Flavobacteriales</taxon>
        <taxon>Flavobacteriaceae</taxon>
        <taxon>Capnocytophaga</taxon>
    </lineage>
</organism>
<reference evidence="3 4" key="1">
    <citation type="submission" date="2021-03" db="EMBL/GenBank/DDBJ databases">
        <title>Isolation and description of Capnocytophaga bilenii sp. nov., a novel Capnocytophaga species, isolated from a gingivitis subject.</title>
        <authorList>
            <person name="Antezack A."/>
            <person name="Monnet-Corti V."/>
            <person name="La Scola B."/>
        </authorList>
    </citation>
    <scope>NUCLEOTIDE SEQUENCE [LARGE SCALE GENOMIC DNA]</scope>
    <source>
        <strain evidence="3 4">Marseille-Q4570</strain>
    </source>
</reference>
<comment type="caution">
    <text evidence="3">The sequence shown here is derived from an EMBL/GenBank/DDBJ whole genome shotgun (WGS) entry which is preliminary data.</text>
</comment>
<dbReference type="Gene3D" id="2.60.40.2340">
    <property type="match status" value="2"/>
</dbReference>
<evidence type="ECO:0008006" key="5">
    <source>
        <dbReference type="Google" id="ProtNLM"/>
    </source>
</evidence>
<dbReference type="RefSeq" id="WP_208058081.1">
    <property type="nucleotide sequence ID" value="NZ_JAGDYP010000002.1"/>
</dbReference>
<evidence type="ECO:0000313" key="3">
    <source>
        <dbReference type="EMBL" id="MBO1883373.1"/>
    </source>
</evidence>
<feature type="signal peptide" evidence="2">
    <location>
        <begin position="1"/>
        <end position="20"/>
    </location>
</feature>
<proteinExistence type="predicted"/>
<sequence>MKRKLLTILLAIFVIFIACNKEETPDPTPANTSSPTTQTGQVTSTTQTGTTTPTTQSGTTQLSSEKDILSFKIHFGQYGEIAGTISGTNITVVVPVNAEKYWTGLKPMVEVSPKADVSPYSLQEVNFMHPPVTYTVTAEDGSKKEYYATVKIDTSTEVEHFSLSTEDERHYFTGTKATAGGITTYTFEIDDEHNIKRLRTIIRLKDKRATVQPADDSIVDFSQPVRYTVTDTEGNKRDFIVVVRKLLPRYIAISQVNVIDNNGAKADEIIIKTNYLPSKKEDISLTITSVINPQLSYPLRVVSIDKASNKITAEVPSTYYSCTYYLNVSYDGKTPNEKPFVLLNNGLPYFAGVQSYSGGKAYKTLVFPKEDFQVYLYGKDMRQYELFLRKNGVDYPFIRKYNVEYLEMPNLPGTPLESGRDFYFVIKVNGREYVFPFVNHKQEPIEVLVANKPVITSISRNVVDKGQEITVYGRNLNFDFMHESLPNMLVLEKSMKRVFVDKVRADRDRSVTYKINDEVPAGEYEFWVRLLNVDTESERYEGTIRVRMPESTHPRLRVTKALIYSKYNQYFPCQVQLTFNEAFGSARVKEIVYPHNIRIANLVQYTNTVLTTKLDKDSYNEVENELDGYALIEENGREYRVYFNTEVY</sequence>
<keyword evidence="2" id="KW-0732">Signal</keyword>
<protein>
    <recommendedName>
        <fullName evidence="5">DUF5018 domain-containing protein</fullName>
    </recommendedName>
</protein>
<evidence type="ECO:0000256" key="1">
    <source>
        <dbReference type="SAM" id="MobiDB-lite"/>
    </source>
</evidence>
<evidence type="ECO:0000313" key="4">
    <source>
        <dbReference type="Proteomes" id="UP000681610"/>
    </source>
</evidence>
<accession>A0ABS3PVM2</accession>
<feature type="region of interest" description="Disordered" evidence="1">
    <location>
        <begin position="24"/>
        <end position="61"/>
    </location>
</feature>
<dbReference type="Proteomes" id="UP000681610">
    <property type="component" value="Unassembled WGS sequence"/>
</dbReference>
<feature type="compositionally biased region" description="Low complexity" evidence="1">
    <location>
        <begin position="32"/>
        <end position="61"/>
    </location>
</feature>
<evidence type="ECO:0000256" key="2">
    <source>
        <dbReference type="SAM" id="SignalP"/>
    </source>
</evidence>
<feature type="chain" id="PRO_5045284339" description="DUF5018 domain-containing protein" evidence="2">
    <location>
        <begin position="21"/>
        <end position="648"/>
    </location>
</feature>
<name>A0ABS3PVM2_9FLAO</name>
<keyword evidence="4" id="KW-1185">Reference proteome</keyword>
<dbReference type="PROSITE" id="PS51257">
    <property type="entry name" value="PROKAR_LIPOPROTEIN"/>
    <property type="match status" value="1"/>
</dbReference>
<dbReference type="EMBL" id="JAGDYP010000002">
    <property type="protein sequence ID" value="MBO1883373.1"/>
    <property type="molecule type" value="Genomic_DNA"/>
</dbReference>
<gene>
    <name evidence="3" type="ORF">J4N46_02780</name>
</gene>